<name>A0A154UZB8_9MICO</name>
<gene>
    <name evidence="2" type="ORF">AWH51_13195</name>
</gene>
<reference evidence="2 3" key="1">
    <citation type="submission" date="2016-01" db="EMBL/GenBank/DDBJ databases">
        <title>Draft genome sequence of Clavibacter michiganensis subsp. tessellarius DOAB 609.</title>
        <authorList>
            <person name="Tambong J.T."/>
        </authorList>
    </citation>
    <scope>NUCLEOTIDE SEQUENCE [LARGE SCALE GENOMIC DNA]</scope>
    <source>
        <strain evidence="2 3">DOAB 609</strain>
    </source>
</reference>
<dbReference type="EMBL" id="LQXA01000042">
    <property type="protein sequence ID" value="KZC94470.1"/>
    <property type="molecule type" value="Genomic_DNA"/>
</dbReference>
<sequence length="177" mass="18642">MTLDRQIASALIADHARRRVGSDAQLRAASAPGRFVAEPDAATPSTGLVLGASEQRNATCGDVVDLRVLAVDPSYPVGSAGTHVDPAERIAVRWHGRGCTVSQASASMLAELVEGRTAAEATALVVELRALIRSHELRPGVEERLGDAFALADSGRYPLRGTCALLAWHALEEALAR</sequence>
<protein>
    <submittedName>
        <fullName evidence="2">FeS cluster assembly protein</fullName>
    </submittedName>
</protein>
<dbReference type="GO" id="GO:0005506">
    <property type="term" value="F:iron ion binding"/>
    <property type="evidence" value="ECO:0007669"/>
    <property type="project" value="InterPro"/>
</dbReference>
<comment type="caution">
    <text evidence="2">The sequence shown here is derived from an EMBL/GenBank/DDBJ whole genome shotgun (WGS) entry which is preliminary data.</text>
</comment>
<evidence type="ECO:0000313" key="2">
    <source>
        <dbReference type="EMBL" id="KZC94470.1"/>
    </source>
</evidence>
<dbReference type="GO" id="GO:0016226">
    <property type="term" value="P:iron-sulfur cluster assembly"/>
    <property type="evidence" value="ECO:0007669"/>
    <property type="project" value="InterPro"/>
</dbReference>
<dbReference type="Gene3D" id="3.90.1010.10">
    <property type="match status" value="1"/>
</dbReference>
<dbReference type="OrthoDB" id="9804157at2"/>
<proteinExistence type="predicted"/>
<feature type="domain" description="NIF system FeS cluster assembly NifU N-terminal" evidence="1">
    <location>
        <begin position="53"/>
        <end position="125"/>
    </location>
</feature>
<dbReference type="Proteomes" id="UP000076218">
    <property type="component" value="Unassembled WGS sequence"/>
</dbReference>
<dbReference type="InterPro" id="IPR002871">
    <property type="entry name" value="NIF_FeS_clus_asmbl_NifU_N"/>
</dbReference>
<accession>A0A154UZB8</accession>
<dbReference type="Pfam" id="PF01592">
    <property type="entry name" value="NifU_N"/>
    <property type="match status" value="1"/>
</dbReference>
<dbReference type="SUPFAM" id="SSF82649">
    <property type="entry name" value="SufE/NifU"/>
    <property type="match status" value="1"/>
</dbReference>
<dbReference type="GO" id="GO:0051536">
    <property type="term" value="F:iron-sulfur cluster binding"/>
    <property type="evidence" value="ECO:0007669"/>
    <property type="project" value="InterPro"/>
</dbReference>
<dbReference type="AlphaFoldDB" id="A0A154UZB8"/>
<evidence type="ECO:0000259" key="1">
    <source>
        <dbReference type="Pfam" id="PF01592"/>
    </source>
</evidence>
<dbReference type="STRING" id="31965.AWH51_13195"/>
<evidence type="ECO:0000313" key="3">
    <source>
        <dbReference type="Proteomes" id="UP000076218"/>
    </source>
</evidence>
<dbReference type="CDD" id="cd06664">
    <property type="entry name" value="IscU_like"/>
    <property type="match status" value="1"/>
</dbReference>
<organism evidence="2 3">
    <name type="scientific">Clavibacter tessellarius</name>
    <dbReference type="NCBI Taxonomy" id="31965"/>
    <lineage>
        <taxon>Bacteria</taxon>
        <taxon>Bacillati</taxon>
        <taxon>Actinomycetota</taxon>
        <taxon>Actinomycetes</taxon>
        <taxon>Micrococcales</taxon>
        <taxon>Microbacteriaceae</taxon>
        <taxon>Clavibacter</taxon>
    </lineage>
</organism>
<dbReference type="RefSeq" id="WP_063072175.1">
    <property type="nucleotide sequence ID" value="NZ_LQXA01000042.1"/>
</dbReference>